<feature type="domain" description="RCK C-terminal" evidence="3">
    <location>
        <begin position="248"/>
        <end position="332"/>
    </location>
</feature>
<dbReference type="SUPFAM" id="SSF51735">
    <property type="entry name" value="NAD(P)-binding Rossmann-fold domains"/>
    <property type="match status" value="2"/>
</dbReference>
<accession>A0A1I0NGQ8</accession>
<dbReference type="PANTHER" id="PTHR43833">
    <property type="entry name" value="POTASSIUM CHANNEL PROTEIN 2-RELATED-RELATED"/>
    <property type="match status" value="1"/>
</dbReference>
<dbReference type="SUPFAM" id="SSF81324">
    <property type="entry name" value="Voltage-gated potassium channels"/>
    <property type="match status" value="1"/>
</dbReference>
<organism evidence="4 5">
    <name type="scientific">Halobacterium jilantaiense</name>
    <dbReference type="NCBI Taxonomy" id="355548"/>
    <lineage>
        <taxon>Archaea</taxon>
        <taxon>Methanobacteriati</taxon>
        <taxon>Methanobacteriota</taxon>
        <taxon>Stenosarchaea group</taxon>
        <taxon>Halobacteria</taxon>
        <taxon>Halobacteriales</taxon>
        <taxon>Halobacteriaceae</taxon>
        <taxon>Halobacterium</taxon>
    </lineage>
</organism>
<dbReference type="InterPro" id="IPR036291">
    <property type="entry name" value="NAD(P)-bd_dom_sf"/>
</dbReference>
<keyword evidence="1" id="KW-0472">Membrane</keyword>
<dbReference type="EMBL" id="FOJA01000001">
    <property type="protein sequence ID" value="SEW00604.1"/>
    <property type="molecule type" value="Genomic_DNA"/>
</dbReference>
<dbReference type="Gene3D" id="3.40.50.720">
    <property type="entry name" value="NAD(P)-binding Rossmann-like Domain"/>
    <property type="match status" value="2"/>
</dbReference>
<dbReference type="RefSeq" id="WP_089668147.1">
    <property type="nucleotide sequence ID" value="NZ_FOJA01000001.1"/>
</dbReference>
<dbReference type="InterPro" id="IPR006037">
    <property type="entry name" value="RCK_C"/>
</dbReference>
<dbReference type="InterPro" id="IPR003148">
    <property type="entry name" value="RCK_N"/>
</dbReference>
<sequence length="544" mass="58041">MDKVRRRTAYYSLALVGVMLAFAVAYHHGMRVFEGEHRQFLHSLRVVVETFTTTGYGSDAPWESAEMNAFVAVMDLTGVVLIFLALPVLVFPLMEDVLSTTVPQTVENGLEDHVVICTYTSRADALVDELESRGVDYVIVEPDREQATTLYEDDYSIVHADPETVEGLEGARLGSARALVADVSDRVDASIVLAAQEVAADVPVVSVVEDPDRSPYHRLAGADEVLSPRPLLGRGLASKVTTSVNTTAPAAVEVGDGFEVAEIPIDRGSELVGTTLADSGIRERSGVNVVGAWFAGQFQTPPDPDATLTNGTVLLVAGQQAQLEHLGELTKSDLRRFERGETVVVGYGEVGSAIGEALDDAGVPNTVVDREAKAGVDVAGDAVEPETLREAGVADARSVILALPDDTTTEFATLVVRDISPETEVIARVEEPESVSKMYRAGADYVLSLATVNGRMIASAVLDGADVLSLDRQVEVVRTEAPGLVGQRIGDALVRSETDCTIVAVERNGDLLTAVGPDVRIERGDRLVVAGTDEGIKRFNETFA</sequence>
<dbReference type="OrthoDB" id="43518at2157"/>
<dbReference type="PROSITE" id="PS51202">
    <property type="entry name" value="RCK_C"/>
    <property type="match status" value="2"/>
</dbReference>
<evidence type="ECO:0000259" key="3">
    <source>
        <dbReference type="PROSITE" id="PS51202"/>
    </source>
</evidence>
<feature type="domain" description="RCK N-terminal" evidence="2">
    <location>
        <begin position="339"/>
        <end position="447"/>
    </location>
</feature>
<dbReference type="SUPFAM" id="SSF116726">
    <property type="entry name" value="TrkA C-terminal domain-like"/>
    <property type="match status" value="2"/>
</dbReference>
<proteinExistence type="predicted"/>
<dbReference type="PROSITE" id="PS51201">
    <property type="entry name" value="RCK_N"/>
    <property type="match status" value="2"/>
</dbReference>
<keyword evidence="1" id="KW-1133">Transmembrane helix</keyword>
<dbReference type="Proteomes" id="UP000198518">
    <property type="component" value="Unassembled WGS sequence"/>
</dbReference>
<dbReference type="InterPro" id="IPR036721">
    <property type="entry name" value="RCK_C_sf"/>
</dbReference>
<evidence type="ECO:0000256" key="1">
    <source>
        <dbReference type="SAM" id="Phobius"/>
    </source>
</evidence>
<feature type="transmembrane region" description="Helical" evidence="1">
    <location>
        <begin position="69"/>
        <end position="91"/>
    </location>
</feature>
<dbReference type="Pfam" id="PF02254">
    <property type="entry name" value="TrkA_N"/>
    <property type="match status" value="2"/>
</dbReference>
<evidence type="ECO:0000313" key="4">
    <source>
        <dbReference type="EMBL" id="SEW00604.1"/>
    </source>
</evidence>
<evidence type="ECO:0000259" key="2">
    <source>
        <dbReference type="PROSITE" id="PS51201"/>
    </source>
</evidence>
<dbReference type="InterPro" id="IPR050721">
    <property type="entry name" value="Trk_Ktr_HKT_K-transport"/>
</dbReference>
<dbReference type="GO" id="GO:0008324">
    <property type="term" value="F:monoatomic cation transmembrane transporter activity"/>
    <property type="evidence" value="ECO:0007669"/>
    <property type="project" value="InterPro"/>
</dbReference>
<dbReference type="AlphaFoldDB" id="A0A1I0NGQ8"/>
<dbReference type="Pfam" id="PF02080">
    <property type="entry name" value="TrkA_C"/>
    <property type="match status" value="2"/>
</dbReference>
<protein>
    <submittedName>
        <fullName evidence="4">Trk K+ transport system, NAD-binding component</fullName>
    </submittedName>
</protein>
<feature type="domain" description="RCK N-terminal" evidence="2">
    <location>
        <begin position="111"/>
        <end position="227"/>
    </location>
</feature>
<dbReference type="Gene3D" id="3.30.70.1450">
    <property type="entry name" value="Regulator of K+ conductance, C-terminal domain"/>
    <property type="match status" value="2"/>
</dbReference>
<gene>
    <name evidence="4" type="ORF">SAMN04487945_0865</name>
</gene>
<dbReference type="PANTHER" id="PTHR43833:SF9">
    <property type="entry name" value="POTASSIUM CHANNEL PROTEIN YUGO-RELATED"/>
    <property type="match status" value="1"/>
</dbReference>
<reference evidence="4 5" key="1">
    <citation type="submission" date="2016-10" db="EMBL/GenBank/DDBJ databases">
        <authorList>
            <person name="de Groot N.N."/>
        </authorList>
    </citation>
    <scope>NUCLEOTIDE SEQUENCE [LARGE SCALE GENOMIC DNA]</scope>
    <source>
        <strain evidence="4 5">CGMCC 1.5337</strain>
    </source>
</reference>
<feature type="transmembrane region" description="Helical" evidence="1">
    <location>
        <begin position="9"/>
        <end position="28"/>
    </location>
</feature>
<dbReference type="STRING" id="355548.SAMN04487945_0865"/>
<feature type="domain" description="RCK C-terminal" evidence="3">
    <location>
        <begin position="462"/>
        <end position="544"/>
    </location>
</feature>
<dbReference type="GO" id="GO:0006813">
    <property type="term" value="P:potassium ion transport"/>
    <property type="evidence" value="ECO:0007669"/>
    <property type="project" value="InterPro"/>
</dbReference>
<keyword evidence="1" id="KW-0812">Transmembrane</keyword>
<name>A0A1I0NGQ8_9EURY</name>
<dbReference type="Gene3D" id="1.10.287.70">
    <property type="match status" value="1"/>
</dbReference>
<evidence type="ECO:0000313" key="5">
    <source>
        <dbReference type="Proteomes" id="UP000198518"/>
    </source>
</evidence>
<keyword evidence="5" id="KW-1185">Reference proteome</keyword>